<accession>A0AAV4W3A2</accession>
<proteinExistence type="predicted"/>
<dbReference type="AlphaFoldDB" id="A0AAV4W3A2"/>
<keyword evidence="2" id="KW-1185">Reference proteome</keyword>
<name>A0AAV4W3A2_CAEEX</name>
<organism evidence="1 2">
    <name type="scientific">Caerostris extrusa</name>
    <name type="common">Bark spider</name>
    <name type="synonym">Caerostris bankana</name>
    <dbReference type="NCBI Taxonomy" id="172846"/>
    <lineage>
        <taxon>Eukaryota</taxon>
        <taxon>Metazoa</taxon>
        <taxon>Ecdysozoa</taxon>
        <taxon>Arthropoda</taxon>
        <taxon>Chelicerata</taxon>
        <taxon>Arachnida</taxon>
        <taxon>Araneae</taxon>
        <taxon>Araneomorphae</taxon>
        <taxon>Entelegynae</taxon>
        <taxon>Araneoidea</taxon>
        <taxon>Araneidae</taxon>
        <taxon>Caerostris</taxon>
    </lineage>
</organism>
<dbReference type="EMBL" id="BPLR01015479">
    <property type="protein sequence ID" value="GIY76379.1"/>
    <property type="molecule type" value="Genomic_DNA"/>
</dbReference>
<protein>
    <submittedName>
        <fullName evidence="1">Uncharacterized protein</fullName>
    </submittedName>
</protein>
<reference evidence="1 2" key="1">
    <citation type="submission" date="2021-06" db="EMBL/GenBank/DDBJ databases">
        <title>Caerostris extrusa draft genome.</title>
        <authorList>
            <person name="Kono N."/>
            <person name="Arakawa K."/>
        </authorList>
    </citation>
    <scope>NUCLEOTIDE SEQUENCE [LARGE SCALE GENOMIC DNA]</scope>
</reference>
<dbReference type="Proteomes" id="UP001054945">
    <property type="component" value="Unassembled WGS sequence"/>
</dbReference>
<sequence>MSMWNINSHEKLLTSCVSQCVSCSLCPMHRSRILLCPKRIEKEEFDLRKSFVASAWGKASSESCVKGGGGEERRGWGWGRRRGKGMKRTKRCQIRKAW</sequence>
<evidence type="ECO:0000313" key="2">
    <source>
        <dbReference type="Proteomes" id="UP001054945"/>
    </source>
</evidence>
<gene>
    <name evidence="1" type="ORF">CEXT_98231</name>
</gene>
<evidence type="ECO:0000313" key="1">
    <source>
        <dbReference type="EMBL" id="GIY76379.1"/>
    </source>
</evidence>
<comment type="caution">
    <text evidence="1">The sequence shown here is derived from an EMBL/GenBank/DDBJ whole genome shotgun (WGS) entry which is preliminary data.</text>
</comment>